<dbReference type="PANTHER" id="PTHR33164:SF57">
    <property type="entry name" value="MARR-FAMILY TRANSCRIPTIONAL REGULATOR"/>
    <property type="match status" value="1"/>
</dbReference>
<dbReference type="Pfam" id="PF01047">
    <property type="entry name" value="MarR"/>
    <property type="match status" value="1"/>
</dbReference>
<dbReference type="AlphaFoldDB" id="A0A5N8VVL8"/>
<protein>
    <submittedName>
        <fullName evidence="2">Winged helix DNA-binding protein</fullName>
    </submittedName>
</protein>
<keyword evidence="3" id="KW-1185">Reference proteome</keyword>
<dbReference type="Gene3D" id="1.10.10.10">
    <property type="entry name" value="Winged helix-like DNA-binding domain superfamily/Winged helix DNA-binding domain"/>
    <property type="match status" value="1"/>
</dbReference>
<comment type="caution">
    <text evidence="2">The sequence shown here is derived from an EMBL/GenBank/DDBJ whole genome shotgun (WGS) entry which is preliminary data.</text>
</comment>
<organism evidence="2 3">
    <name type="scientific">Streptomyces phyllanthi</name>
    <dbReference type="NCBI Taxonomy" id="1803180"/>
    <lineage>
        <taxon>Bacteria</taxon>
        <taxon>Bacillati</taxon>
        <taxon>Actinomycetota</taxon>
        <taxon>Actinomycetes</taxon>
        <taxon>Kitasatosporales</taxon>
        <taxon>Streptomycetaceae</taxon>
        <taxon>Streptomyces</taxon>
    </lineage>
</organism>
<evidence type="ECO:0000259" key="1">
    <source>
        <dbReference type="PROSITE" id="PS50995"/>
    </source>
</evidence>
<dbReference type="InterPro" id="IPR036390">
    <property type="entry name" value="WH_DNA-bd_sf"/>
</dbReference>
<name>A0A5N8VVL8_9ACTN</name>
<dbReference type="InterPro" id="IPR036388">
    <property type="entry name" value="WH-like_DNA-bd_sf"/>
</dbReference>
<dbReference type="OrthoDB" id="4485201at2"/>
<evidence type="ECO:0000313" key="3">
    <source>
        <dbReference type="Proteomes" id="UP000326979"/>
    </source>
</evidence>
<dbReference type="InterPro" id="IPR000835">
    <property type="entry name" value="HTH_MarR-typ"/>
</dbReference>
<dbReference type="PANTHER" id="PTHR33164">
    <property type="entry name" value="TRANSCRIPTIONAL REGULATOR, MARR FAMILY"/>
    <property type="match status" value="1"/>
</dbReference>
<feature type="domain" description="HTH marR-type" evidence="1">
    <location>
        <begin position="16"/>
        <end position="152"/>
    </location>
</feature>
<dbReference type="GO" id="GO:0003700">
    <property type="term" value="F:DNA-binding transcription factor activity"/>
    <property type="evidence" value="ECO:0007669"/>
    <property type="project" value="InterPro"/>
</dbReference>
<proteinExistence type="predicted"/>
<dbReference type="PROSITE" id="PS50995">
    <property type="entry name" value="HTH_MARR_2"/>
    <property type="match status" value="1"/>
</dbReference>
<dbReference type="InterPro" id="IPR039422">
    <property type="entry name" value="MarR/SlyA-like"/>
</dbReference>
<dbReference type="PRINTS" id="PR00598">
    <property type="entry name" value="HTHMARR"/>
</dbReference>
<accession>A0A5N8VVL8</accession>
<gene>
    <name evidence="2" type="ORF">FNH04_05055</name>
</gene>
<dbReference type="SMART" id="SM00347">
    <property type="entry name" value="HTH_MARR"/>
    <property type="match status" value="1"/>
</dbReference>
<dbReference type="SUPFAM" id="SSF46785">
    <property type="entry name" value="Winged helix' DNA-binding domain"/>
    <property type="match status" value="1"/>
</dbReference>
<dbReference type="EMBL" id="VJZE01000018">
    <property type="protein sequence ID" value="MPY39310.1"/>
    <property type="molecule type" value="Genomic_DNA"/>
</dbReference>
<sequence>MSMPTPSSAGAPAPEVIEIERALTRATYLISRTRQHERLMALAGVALDRAAVTVLRQIADSEPLRPGELAGRLAVEASHVTRQVQQLQKAGYVTRVPDRADRRARRVELTPAGREAVRRIREASRRGVQRTLADWSPEECRRLAALVRRLVDDFLVRADEEADPAVGPA</sequence>
<keyword evidence="2" id="KW-0238">DNA-binding</keyword>
<dbReference type="GO" id="GO:0006950">
    <property type="term" value="P:response to stress"/>
    <property type="evidence" value="ECO:0007669"/>
    <property type="project" value="TreeGrafter"/>
</dbReference>
<evidence type="ECO:0000313" key="2">
    <source>
        <dbReference type="EMBL" id="MPY39310.1"/>
    </source>
</evidence>
<reference evidence="2 3" key="1">
    <citation type="submission" date="2019-07" db="EMBL/GenBank/DDBJ databases">
        <title>New species of Amycolatopsis and Streptomyces.</title>
        <authorList>
            <person name="Duangmal K."/>
            <person name="Teo W.F.A."/>
            <person name="Lipun K."/>
        </authorList>
    </citation>
    <scope>NUCLEOTIDE SEQUENCE [LARGE SCALE GENOMIC DNA]</scope>
    <source>
        <strain evidence="2 3">TISTR 2346</strain>
    </source>
</reference>
<dbReference type="Proteomes" id="UP000326979">
    <property type="component" value="Unassembled WGS sequence"/>
</dbReference>
<dbReference type="GO" id="GO:0003677">
    <property type="term" value="F:DNA binding"/>
    <property type="evidence" value="ECO:0007669"/>
    <property type="project" value="UniProtKB-KW"/>
</dbReference>